<dbReference type="InterPro" id="IPR013689">
    <property type="entry name" value="RNA_helicase_ATP-dep_HrpB_C"/>
</dbReference>
<dbReference type="Pfam" id="PF08482">
    <property type="entry name" value="HrpB_C"/>
    <property type="match status" value="1"/>
</dbReference>
<dbReference type="GO" id="GO:0004386">
    <property type="term" value="F:helicase activity"/>
    <property type="evidence" value="ECO:0007669"/>
    <property type="project" value="UniProtKB-KW"/>
</dbReference>
<dbReference type="GO" id="GO:0005524">
    <property type="term" value="F:ATP binding"/>
    <property type="evidence" value="ECO:0007669"/>
    <property type="project" value="UniProtKB-KW"/>
</dbReference>
<dbReference type="PROSITE" id="PS51192">
    <property type="entry name" value="HELICASE_ATP_BIND_1"/>
    <property type="match status" value="1"/>
</dbReference>
<name>A0A433KIQ0_9GAMM</name>
<evidence type="ECO:0000256" key="1">
    <source>
        <dbReference type="ARBA" id="ARBA00022741"/>
    </source>
</evidence>
<evidence type="ECO:0000256" key="3">
    <source>
        <dbReference type="ARBA" id="ARBA00022806"/>
    </source>
</evidence>
<comment type="caution">
    <text evidence="7">The sequence shown here is derived from an EMBL/GenBank/DDBJ whole genome shotgun (WGS) entry which is preliminary data.</text>
</comment>
<evidence type="ECO:0000259" key="6">
    <source>
        <dbReference type="PROSITE" id="PS51194"/>
    </source>
</evidence>
<gene>
    <name evidence="7" type="primary">hrpB</name>
    <name evidence="7" type="ORF">ELY38_15080</name>
</gene>
<dbReference type="InterPro" id="IPR011545">
    <property type="entry name" value="DEAD/DEAH_box_helicase_dom"/>
</dbReference>
<dbReference type="Gene3D" id="1.20.120.1080">
    <property type="match status" value="1"/>
</dbReference>
<feature type="domain" description="Helicase C-terminal" evidence="6">
    <location>
        <begin position="205"/>
        <end position="367"/>
    </location>
</feature>
<keyword evidence="1" id="KW-0547">Nucleotide-binding</keyword>
<dbReference type="CDD" id="cd17990">
    <property type="entry name" value="DEXHc_HrpB"/>
    <property type="match status" value="1"/>
</dbReference>
<dbReference type="CDD" id="cd18791">
    <property type="entry name" value="SF2_C_RHA"/>
    <property type="match status" value="1"/>
</dbReference>
<dbReference type="PIRSF" id="PIRSF005496">
    <property type="entry name" value="ATP_hel_hrpB"/>
    <property type="match status" value="1"/>
</dbReference>
<dbReference type="NCBIfam" id="TIGR01970">
    <property type="entry name" value="DEAH_box_HrpB"/>
    <property type="match status" value="1"/>
</dbReference>
<dbReference type="SUPFAM" id="SSF52540">
    <property type="entry name" value="P-loop containing nucleoside triphosphate hydrolases"/>
    <property type="match status" value="1"/>
</dbReference>
<dbReference type="PROSITE" id="PS51194">
    <property type="entry name" value="HELICASE_CTER"/>
    <property type="match status" value="1"/>
</dbReference>
<dbReference type="AlphaFoldDB" id="A0A433KIQ0"/>
<proteinExistence type="predicted"/>
<feature type="domain" description="Helicase ATP-binding" evidence="5">
    <location>
        <begin position="14"/>
        <end position="178"/>
    </location>
</feature>
<keyword evidence="8" id="KW-1185">Reference proteome</keyword>
<dbReference type="SMART" id="SM00487">
    <property type="entry name" value="DEXDc"/>
    <property type="match status" value="1"/>
</dbReference>
<dbReference type="SMART" id="SM00847">
    <property type="entry name" value="HA2"/>
    <property type="match status" value="1"/>
</dbReference>
<dbReference type="InterPro" id="IPR001650">
    <property type="entry name" value="Helicase_C-like"/>
</dbReference>
<dbReference type="FunFam" id="3.40.50.300:FF:002125">
    <property type="entry name" value="ATP-dependent helicase HrpB"/>
    <property type="match status" value="1"/>
</dbReference>
<accession>A0A433KIQ0</accession>
<dbReference type="OrthoDB" id="9805617at2"/>
<sequence length="810" mass="90122">MSFLPIDEHLEAIQAGLNGHNRLILMAQPGAGKTTRVPLALLKSDWVAGQKLLLLEPRRVAARLAASFMAEQLGEPVGHTVGYRMRGDSCAGKHTRLEVITQGVLLRMLQEDPLLEGVAGIIFDEFHERSLEADVGLAFALDVQTSVRDDLRLVVMSATLDIKALAQVLGSKTPVVVSEGRQFPVATYYRPILPNEADELAALRVIQEALGEETTQDILVILPGIAEIERLIQAVCKALPEVAPRALHGRMTLAEQRAALAADTSQRRIIVSTAIAESSVTVDGVNVIIDAGLERVPVFQPRTGLTRLTTRRVNRASADQRRGRAGRQRPGTCFRLWSQEQPLIAYREPEIQQADLSGVVLELARWGVDSPDKLHWITPPPHGAWQSAKALLVQLGILDNQHKLTRLGHKCARWPLEPRMAVMLERAEELQAVPLACAVAALLESRENTERSLLKALSQRLATPRQFPSWSRDANRLARYAGVTLKQVDLTPLGKLLALAYPDRIGQQISPGRFQLASGKTAVMSLNDPLAHQPFLVAIGLQSASSEAKIFGAEPLTLEVLTLLYARRLQWQSRVTWSDELGKLVGEKVQAFGALTIARHPIITLPQEAVIKALLSTIRQRPTLLISHQLQQLQGRMILLRETLGTQWPDWSTPALMNSLEVWLEPYLADITRLAQVEKLPLHRYLFNTLPWEQQNEMERLAPQTQLVPSGKQIALDYIPCLEQRPPVLALKLQEAFGWLDTPAVAEGRTALMVHLLSPARRPLQVTQDLRSFWLNGYPQVRKEMRGRYPKHPWPEDPLTAVATAFTKKR</sequence>
<evidence type="ECO:0000313" key="8">
    <source>
        <dbReference type="Proteomes" id="UP000287023"/>
    </source>
</evidence>
<dbReference type="GO" id="GO:0016787">
    <property type="term" value="F:hydrolase activity"/>
    <property type="evidence" value="ECO:0007669"/>
    <property type="project" value="UniProtKB-KW"/>
</dbReference>
<reference evidence="7 8" key="1">
    <citation type="submission" date="2018-12" db="EMBL/GenBank/DDBJ databases">
        <title>three novel Halomonas strain isolated from plants.</title>
        <authorList>
            <person name="Sun C."/>
        </authorList>
    </citation>
    <scope>NUCLEOTIDE SEQUENCE [LARGE SCALE GENOMIC DNA]</scope>
    <source>
        <strain evidence="7 8">JCM 18142</strain>
    </source>
</reference>
<evidence type="ECO:0000256" key="2">
    <source>
        <dbReference type="ARBA" id="ARBA00022801"/>
    </source>
</evidence>
<dbReference type="InterPro" id="IPR010225">
    <property type="entry name" value="HrpB"/>
</dbReference>
<dbReference type="RefSeq" id="WP_127063062.1">
    <property type="nucleotide sequence ID" value="NZ_RZHF01000024.1"/>
</dbReference>
<dbReference type="InterPro" id="IPR049614">
    <property type="entry name" value="HrpB_DEXH"/>
</dbReference>
<dbReference type="SMART" id="SM00490">
    <property type="entry name" value="HELICc"/>
    <property type="match status" value="1"/>
</dbReference>
<dbReference type="PANTHER" id="PTHR43519:SF1">
    <property type="entry name" value="ATP-DEPENDENT RNA HELICASE HRPB"/>
    <property type="match status" value="1"/>
</dbReference>
<dbReference type="InterPro" id="IPR014001">
    <property type="entry name" value="Helicase_ATP-bd"/>
</dbReference>
<dbReference type="EMBL" id="RZHF01000024">
    <property type="protein sequence ID" value="RUR29588.1"/>
    <property type="molecule type" value="Genomic_DNA"/>
</dbReference>
<evidence type="ECO:0000313" key="7">
    <source>
        <dbReference type="EMBL" id="RUR29588.1"/>
    </source>
</evidence>
<keyword evidence="3 7" id="KW-0347">Helicase</keyword>
<evidence type="ECO:0000259" key="5">
    <source>
        <dbReference type="PROSITE" id="PS51192"/>
    </source>
</evidence>
<dbReference type="Gene3D" id="3.40.50.300">
    <property type="entry name" value="P-loop containing nucleotide triphosphate hydrolases"/>
    <property type="match status" value="2"/>
</dbReference>
<dbReference type="Pfam" id="PF00270">
    <property type="entry name" value="DEAD"/>
    <property type="match status" value="1"/>
</dbReference>
<dbReference type="PANTHER" id="PTHR43519">
    <property type="entry name" value="ATP-DEPENDENT RNA HELICASE HRPB"/>
    <property type="match status" value="1"/>
</dbReference>
<keyword evidence="4" id="KW-0067">ATP-binding</keyword>
<dbReference type="InterPro" id="IPR007502">
    <property type="entry name" value="Helicase-assoc_dom"/>
</dbReference>
<evidence type="ECO:0000256" key="4">
    <source>
        <dbReference type="ARBA" id="ARBA00022840"/>
    </source>
</evidence>
<keyword evidence="2" id="KW-0378">Hydrolase</keyword>
<organism evidence="7 8">
    <name type="scientific">Vreelandella nanhaiensis</name>
    <dbReference type="NCBI Taxonomy" id="1258546"/>
    <lineage>
        <taxon>Bacteria</taxon>
        <taxon>Pseudomonadati</taxon>
        <taxon>Pseudomonadota</taxon>
        <taxon>Gammaproteobacteria</taxon>
        <taxon>Oceanospirillales</taxon>
        <taxon>Halomonadaceae</taxon>
        <taxon>Vreelandella</taxon>
    </lineage>
</organism>
<dbReference type="InterPro" id="IPR027417">
    <property type="entry name" value="P-loop_NTPase"/>
</dbReference>
<dbReference type="GO" id="GO:0003676">
    <property type="term" value="F:nucleic acid binding"/>
    <property type="evidence" value="ECO:0007669"/>
    <property type="project" value="InterPro"/>
</dbReference>
<dbReference type="Pfam" id="PF00271">
    <property type="entry name" value="Helicase_C"/>
    <property type="match status" value="1"/>
</dbReference>
<dbReference type="Proteomes" id="UP000287023">
    <property type="component" value="Unassembled WGS sequence"/>
</dbReference>
<protein>
    <submittedName>
        <fullName evidence="7">ATP-dependent helicase HrpB</fullName>
    </submittedName>
</protein>